<evidence type="ECO:0000313" key="6">
    <source>
        <dbReference type="Proteomes" id="UP001207654"/>
    </source>
</evidence>
<sequence length="147" mass="14809">MFSVLTRLLAVGGLGMVVTALEARCGSVSLDGYGGRVGAFPHLAGAFAVLGAAGVGLPATAGFVADDLLLHAAWEESIVATAALILASVLLAIATLRGYTRVFLGAPVRSVAPDLLLRERVVVVGIITALLVLGMAPQVIIGGLPLP</sequence>
<dbReference type="PANTHER" id="PTHR43507:SF1">
    <property type="entry name" value="NADH-UBIQUINONE OXIDOREDUCTASE CHAIN 4"/>
    <property type="match status" value="1"/>
</dbReference>
<feature type="transmembrane region" description="Helical" evidence="3">
    <location>
        <begin position="120"/>
        <end position="144"/>
    </location>
</feature>
<keyword evidence="3" id="KW-1133">Transmembrane helix</keyword>
<comment type="subcellular location">
    <subcellularLocation>
        <location evidence="1">Endomembrane system</location>
        <topology evidence="1">Multi-pass membrane protein</topology>
    </subcellularLocation>
    <subcellularLocation>
        <location evidence="2">Membrane</location>
        <topology evidence="2">Multi-pass membrane protein</topology>
    </subcellularLocation>
</comment>
<organism evidence="5 6">
    <name type="scientific">Archangium lansingense</name>
    <dbReference type="NCBI Taxonomy" id="2995310"/>
    <lineage>
        <taxon>Bacteria</taxon>
        <taxon>Pseudomonadati</taxon>
        <taxon>Myxococcota</taxon>
        <taxon>Myxococcia</taxon>
        <taxon>Myxococcales</taxon>
        <taxon>Cystobacterineae</taxon>
        <taxon>Archangiaceae</taxon>
        <taxon>Archangium</taxon>
    </lineage>
</organism>
<dbReference type="Pfam" id="PF00361">
    <property type="entry name" value="Proton_antipo_M"/>
    <property type="match status" value="1"/>
</dbReference>
<dbReference type="InterPro" id="IPR001750">
    <property type="entry name" value="ND/Mrp_TM"/>
</dbReference>
<dbReference type="RefSeq" id="WP_267540405.1">
    <property type="nucleotide sequence ID" value="NZ_JAPNKA010000001.1"/>
</dbReference>
<evidence type="ECO:0000256" key="2">
    <source>
        <dbReference type="RuleBase" id="RU000320"/>
    </source>
</evidence>
<feature type="transmembrane region" description="Helical" evidence="3">
    <location>
        <begin position="77"/>
        <end position="100"/>
    </location>
</feature>
<dbReference type="Proteomes" id="UP001207654">
    <property type="component" value="Unassembled WGS sequence"/>
</dbReference>
<name>A0ABT4AJK8_9BACT</name>
<comment type="caution">
    <text evidence="5">The sequence shown here is derived from an EMBL/GenBank/DDBJ whole genome shotgun (WGS) entry which is preliminary data.</text>
</comment>
<evidence type="ECO:0000313" key="5">
    <source>
        <dbReference type="EMBL" id="MCY1081820.1"/>
    </source>
</evidence>
<keyword evidence="6" id="KW-1185">Reference proteome</keyword>
<dbReference type="InterPro" id="IPR003918">
    <property type="entry name" value="NADH_UbQ_OxRdtase"/>
</dbReference>
<proteinExistence type="predicted"/>
<keyword evidence="2 3" id="KW-0812">Transmembrane</keyword>
<accession>A0ABT4AJK8</accession>
<gene>
    <name evidence="5" type="ORF">OV287_45975</name>
</gene>
<reference evidence="5 6" key="1">
    <citation type="submission" date="2022-11" db="EMBL/GenBank/DDBJ databases">
        <title>Minimal conservation of predation-associated metabolite biosynthetic gene clusters underscores biosynthetic potential of Myxococcota including descriptions for ten novel species: Archangium lansinium sp. nov., Myxococcus landrumus sp. nov., Nannocystis bai.</title>
        <authorList>
            <person name="Ahearne A."/>
            <person name="Stevens C."/>
            <person name="Phillips K."/>
        </authorList>
    </citation>
    <scope>NUCLEOTIDE SEQUENCE [LARGE SCALE GENOMIC DNA]</scope>
    <source>
        <strain evidence="5 6">MIWBW</strain>
    </source>
</reference>
<feature type="transmembrane region" description="Helical" evidence="3">
    <location>
        <begin position="39"/>
        <end position="65"/>
    </location>
</feature>
<protein>
    <submittedName>
        <fullName evidence="5">Proton-conducting transporter membrane subunit</fullName>
    </submittedName>
</protein>
<evidence type="ECO:0000256" key="3">
    <source>
        <dbReference type="SAM" id="Phobius"/>
    </source>
</evidence>
<feature type="domain" description="NADH:quinone oxidoreductase/Mrp antiporter transmembrane" evidence="4">
    <location>
        <begin position="11"/>
        <end position="89"/>
    </location>
</feature>
<evidence type="ECO:0000259" key="4">
    <source>
        <dbReference type="Pfam" id="PF00361"/>
    </source>
</evidence>
<dbReference type="PANTHER" id="PTHR43507">
    <property type="entry name" value="NADH-UBIQUINONE OXIDOREDUCTASE CHAIN 4"/>
    <property type="match status" value="1"/>
</dbReference>
<dbReference type="EMBL" id="JAPNKA010000001">
    <property type="protein sequence ID" value="MCY1081820.1"/>
    <property type="molecule type" value="Genomic_DNA"/>
</dbReference>
<keyword evidence="3" id="KW-0472">Membrane</keyword>
<evidence type="ECO:0000256" key="1">
    <source>
        <dbReference type="ARBA" id="ARBA00004127"/>
    </source>
</evidence>